<dbReference type="AlphaFoldDB" id="A0A2S9H004"/>
<protein>
    <recommendedName>
        <fullName evidence="3">GTPase</fullName>
    </recommendedName>
</protein>
<gene>
    <name evidence="1" type="ORF">S2091_2057</name>
</gene>
<dbReference type="RefSeq" id="WP_207769677.1">
    <property type="nucleotide sequence ID" value="NZ_PUGF01000008.1"/>
</dbReference>
<sequence>MIKTILVIGGTAFEREVAITNALATSSEPDFKKSAVLLEGLADGKTTLLSDTNTIISRIASGCLCCGNNMIMRVYLNRLIQQNPHQLFLSLSTAEHLEQVKLFLTTPSYKKILELSTELNLNSINS</sequence>
<dbReference type="EMBL" id="PUGF01000008">
    <property type="protein sequence ID" value="PRC93319.1"/>
    <property type="molecule type" value="Genomic_DNA"/>
</dbReference>
<evidence type="ECO:0000313" key="1">
    <source>
        <dbReference type="EMBL" id="PRC93319.1"/>
    </source>
</evidence>
<comment type="caution">
    <text evidence="1">The sequence shown here is derived from an EMBL/GenBank/DDBJ whole genome shotgun (WGS) entry which is preliminary data.</text>
</comment>
<evidence type="ECO:0008006" key="3">
    <source>
        <dbReference type="Google" id="ProtNLM"/>
    </source>
</evidence>
<dbReference type="Proteomes" id="UP000237839">
    <property type="component" value="Unassembled WGS sequence"/>
</dbReference>
<evidence type="ECO:0000313" key="2">
    <source>
        <dbReference type="Proteomes" id="UP000237839"/>
    </source>
</evidence>
<name>A0A2S9H004_9BURK</name>
<accession>A0A2S9H004</accession>
<keyword evidence="2" id="KW-1185">Reference proteome</keyword>
<reference evidence="1 2" key="1">
    <citation type="submission" date="2018-02" db="EMBL/GenBank/DDBJ databases">
        <title>Solimicrobium silvestre gen. nov., sp. nov., isolated from alpine forest soil.</title>
        <authorList>
            <person name="Margesin R."/>
            <person name="Albuquerque L."/>
            <person name="Zhang D.-C."/>
            <person name="Froufe H.J.C."/>
            <person name="Severino R."/>
            <person name="Roxo I."/>
            <person name="Egas C."/>
            <person name="Da Costa M.S."/>
        </authorList>
    </citation>
    <scope>NUCLEOTIDE SEQUENCE [LARGE SCALE GENOMIC DNA]</scope>
    <source>
        <strain evidence="1 2">S20-91</strain>
    </source>
</reference>
<proteinExistence type="predicted"/>
<organism evidence="1 2">
    <name type="scientific">Solimicrobium silvestre</name>
    <dbReference type="NCBI Taxonomy" id="2099400"/>
    <lineage>
        <taxon>Bacteria</taxon>
        <taxon>Pseudomonadati</taxon>
        <taxon>Pseudomonadota</taxon>
        <taxon>Betaproteobacteria</taxon>
        <taxon>Burkholderiales</taxon>
        <taxon>Oxalobacteraceae</taxon>
        <taxon>Solimicrobium</taxon>
    </lineage>
</organism>